<dbReference type="EMBL" id="JAWDIP010000003">
    <property type="protein sequence ID" value="MDY0394317.1"/>
    <property type="molecule type" value="Genomic_DNA"/>
</dbReference>
<sequence>MISQICHSERKKQLLSKLKSLTSEHFAKTLPQAMVFSQSANMGYELVKLNIRNMD</sequence>
<evidence type="ECO:0000313" key="1">
    <source>
        <dbReference type="EMBL" id="MDY0394317.1"/>
    </source>
</evidence>
<evidence type="ECO:0000313" key="2">
    <source>
        <dbReference type="Proteomes" id="UP001281447"/>
    </source>
</evidence>
<comment type="caution">
    <text evidence="1">The sequence shown here is derived from an EMBL/GenBank/DDBJ whole genome shotgun (WGS) entry which is preliminary data.</text>
</comment>
<reference evidence="1 2" key="1">
    <citation type="submission" date="2023-10" db="EMBL/GenBank/DDBJ databases">
        <title>Virgibacillus halophilus 5B73C genome.</title>
        <authorList>
            <person name="Miliotis G."/>
            <person name="Sengupta P."/>
            <person name="Hameed A."/>
            <person name="Chuvochina M."/>
            <person name="Mcdonagh F."/>
            <person name="Simpson A.C."/>
            <person name="Singh N.K."/>
            <person name="Rekha P.D."/>
            <person name="Raman K."/>
            <person name="Hugenholtz P."/>
            <person name="Venkateswaran K."/>
        </authorList>
    </citation>
    <scope>NUCLEOTIDE SEQUENCE [LARGE SCALE GENOMIC DNA]</scope>
    <source>
        <strain evidence="1 2">5B73C</strain>
    </source>
</reference>
<gene>
    <name evidence="1" type="ORF">RWE15_07325</name>
</gene>
<proteinExistence type="predicted"/>
<organism evidence="1 2">
    <name type="scientific">Tigheibacillus halophilus</name>
    <dbReference type="NCBI Taxonomy" id="361280"/>
    <lineage>
        <taxon>Bacteria</taxon>
        <taxon>Bacillati</taxon>
        <taxon>Bacillota</taxon>
        <taxon>Bacilli</taxon>
        <taxon>Bacillales</taxon>
        <taxon>Bacillaceae</taxon>
        <taxon>Tigheibacillus</taxon>
    </lineage>
</organism>
<accession>A0ABU5C4Q6</accession>
<name>A0ABU5C4Q6_9BACI</name>
<dbReference type="Proteomes" id="UP001281447">
    <property type="component" value="Unassembled WGS sequence"/>
</dbReference>
<protein>
    <submittedName>
        <fullName evidence="1">Uncharacterized protein</fullName>
    </submittedName>
</protein>
<keyword evidence="2" id="KW-1185">Reference proteome</keyword>